<accession>A0ACC6UZ31</accession>
<name>A0ACC6UZ31_9CREN</name>
<proteinExistence type="predicted"/>
<organism evidence="1 2">
    <name type="scientific">Thermoproteus sp. AZ2</name>
    <dbReference type="NCBI Taxonomy" id="1609232"/>
    <lineage>
        <taxon>Archaea</taxon>
        <taxon>Thermoproteota</taxon>
        <taxon>Thermoprotei</taxon>
        <taxon>Thermoproteales</taxon>
        <taxon>Thermoproteaceae</taxon>
        <taxon>Thermoproteus</taxon>
    </lineage>
</organism>
<comment type="caution">
    <text evidence="1">The sequence shown here is derived from an EMBL/GenBank/DDBJ whole genome shotgun (WGS) entry which is preliminary data.</text>
</comment>
<protein>
    <submittedName>
        <fullName evidence="1">Ferredoxin</fullName>
    </submittedName>
</protein>
<sequence length="75" mass="8281">MVVRIAIRADLCFSCGLCYVLAPRVYSHDEEGRAVVREEYRAGSPYEGLAPDELVDEAVRGMMTCPIKAIDVSSE</sequence>
<gene>
    <name evidence="1" type="ORF">TU35_001880</name>
</gene>
<evidence type="ECO:0000313" key="1">
    <source>
        <dbReference type="EMBL" id="MFB6489990.1"/>
    </source>
</evidence>
<dbReference type="Proteomes" id="UP000033636">
    <property type="component" value="Unassembled WGS sequence"/>
</dbReference>
<reference evidence="1" key="1">
    <citation type="submission" date="2024-07" db="EMBL/GenBank/DDBJ databases">
        <title>Metagenome and Metagenome-Assembled Genomes of Archaea from a hot spring from the geothermal field of Los Azufres, Mexico.</title>
        <authorList>
            <person name="Marin-Paredes R."/>
            <person name="Martinez-Romero E."/>
            <person name="Servin-Garciduenas L.E."/>
        </authorList>
    </citation>
    <scope>NUCLEOTIDE SEQUENCE</scope>
</reference>
<dbReference type="EMBL" id="JZWT02000003">
    <property type="protein sequence ID" value="MFB6489990.1"/>
    <property type="molecule type" value="Genomic_DNA"/>
</dbReference>
<evidence type="ECO:0000313" key="2">
    <source>
        <dbReference type="Proteomes" id="UP000033636"/>
    </source>
</evidence>